<feature type="domain" description="AMP-dependent synthetase/ligase" evidence="1">
    <location>
        <begin position="2"/>
        <end position="357"/>
    </location>
</feature>
<dbReference type="GO" id="GO:0016878">
    <property type="term" value="F:acid-thiol ligase activity"/>
    <property type="evidence" value="ECO:0007669"/>
    <property type="project" value="UniProtKB-ARBA"/>
</dbReference>
<dbReference type="EMBL" id="JAOBZK010000095">
    <property type="protein sequence ID" value="MDH1182085.1"/>
    <property type="molecule type" value="Genomic_DNA"/>
</dbReference>
<protein>
    <submittedName>
        <fullName evidence="3">Acyl--CoA ligase</fullName>
    </submittedName>
</protein>
<evidence type="ECO:0000313" key="3">
    <source>
        <dbReference type="EMBL" id="MDH1182085.1"/>
    </source>
</evidence>
<dbReference type="AlphaFoldDB" id="A0ABD4Z3C5"/>
<dbReference type="SUPFAM" id="SSF56801">
    <property type="entry name" value="Acetyl-CoA synthetase-like"/>
    <property type="match status" value="1"/>
</dbReference>
<sequence length="494" mass="53711">MFEDQVALKPQAVAVQSPQGDWTYAQLGEQVARMSAWLRVQGVARGDRVAILSENRREFVLTLLAAAKVGAIVACMNWRQTAEELAHCITLVTPRIALVSPRYEQHVKLFGEVAVTMIGEELESDIGGVRFASTPPCGNGDVVEPEDGLYILYTSGTTGKPKAALVSHRALVARGAVNTMDRGVRRGATFIAWPPMFHMASADSMLVTLIGGGKVIVMDGLDVGVLCDLGEREDNVGWFVLMPGMIDKVLDEYARRGTRPHPADSVGCMADLVPRQQIVDVTRLFNAPFRNTFGSTEAGPAPGSGGRVPVGVAPENLAKNQSSLCRVRLVDEAGQDVAPGEPGELLLRSPTLFSGYWGMPEATAEAFAGGWFHTGDVFTRQPDGTLQFVDRRKYLIKSGGENIYPAEIEQLLLASPRIADAAVVRKRDAKWGEVPVAFVAVRDETLSAEEVVALCRGRIANYKLPREVRFIRNEDMPRSTTGKIVRSELEALLQ</sequence>
<dbReference type="PROSITE" id="PS00455">
    <property type="entry name" value="AMP_BINDING"/>
    <property type="match status" value="1"/>
</dbReference>
<evidence type="ECO:0000259" key="1">
    <source>
        <dbReference type="Pfam" id="PF00501"/>
    </source>
</evidence>
<feature type="domain" description="AMP-binding enzyme C-terminal" evidence="2">
    <location>
        <begin position="407"/>
        <end position="483"/>
    </location>
</feature>
<keyword evidence="3" id="KW-0436">Ligase</keyword>
<gene>
    <name evidence="3" type="ORF">N5C72_28740</name>
</gene>
<dbReference type="Pfam" id="PF13193">
    <property type="entry name" value="AMP-binding_C"/>
    <property type="match status" value="1"/>
</dbReference>
<evidence type="ECO:0000259" key="2">
    <source>
        <dbReference type="Pfam" id="PF13193"/>
    </source>
</evidence>
<dbReference type="InterPro" id="IPR025110">
    <property type="entry name" value="AMP-bd_C"/>
</dbReference>
<comment type="caution">
    <text evidence="3">The sequence shown here is derived from an EMBL/GenBank/DDBJ whole genome shotgun (WGS) entry which is preliminary data.</text>
</comment>
<reference evidence="3 4" key="1">
    <citation type="submission" date="2022-09" db="EMBL/GenBank/DDBJ databases">
        <title>Intensive care unit water sources are persistently colonized with multi-drug resistant bacteria and are the site of extensive horizontal gene transfer of antibiotic resistance genes.</title>
        <authorList>
            <person name="Diorio-Toth L."/>
        </authorList>
    </citation>
    <scope>NUCLEOTIDE SEQUENCE [LARGE SCALE GENOMIC DNA]</scope>
    <source>
        <strain evidence="3 4">GD03967</strain>
    </source>
</reference>
<dbReference type="InterPro" id="IPR042099">
    <property type="entry name" value="ANL_N_sf"/>
</dbReference>
<dbReference type="RefSeq" id="WP_003060885.1">
    <property type="nucleotide sequence ID" value="NZ_JAOBZK010000095.1"/>
</dbReference>
<dbReference type="Gene3D" id="3.40.50.12780">
    <property type="entry name" value="N-terminal domain of ligase-like"/>
    <property type="match status" value="1"/>
</dbReference>
<dbReference type="InterPro" id="IPR020845">
    <property type="entry name" value="AMP-binding_CS"/>
</dbReference>
<accession>A0ABD4Z3C5</accession>
<dbReference type="InterPro" id="IPR045851">
    <property type="entry name" value="AMP-bd_C_sf"/>
</dbReference>
<evidence type="ECO:0000313" key="4">
    <source>
        <dbReference type="Proteomes" id="UP001158644"/>
    </source>
</evidence>
<dbReference type="PANTHER" id="PTHR43767:SF1">
    <property type="entry name" value="NONRIBOSOMAL PEPTIDE SYNTHASE PES1 (EUROFUNG)-RELATED"/>
    <property type="match status" value="1"/>
</dbReference>
<dbReference type="InterPro" id="IPR000873">
    <property type="entry name" value="AMP-dep_synth/lig_dom"/>
</dbReference>
<dbReference type="Pfam" id="PF00501">
    <property type="entry name" value="AMP-binding"/>
    <property type="match status" value="1"/>
</dbReference>
<dbReference type="Gene3D" id="3.30.300.30">
    <property type="match status" value="1"/>
</dbReference>
<dbReference type="Proteomes" id="UP001158644">
    <property type="component" value="Unassembled WGS sequence"/>
</dbReference>
<name>A0ABD4Z3C5_9BURK</name>
<proteinExistence type="predicted"/>
<organism evidence="3 4">
    <name type="scientific">Achromobacter mucicolens</name>
    <dbReference type="NCBI Taxonomy" id="1389922"/>
    <lineage>
        <taxon>Bacteria</taxon>
        <taxon>Pseudomonadati</taxon>
        <taxon>Pseudomonadota</taxon>
        <taxon>Betaproteobacteria</taxon>
        <taxon>Burkholderiales</taxon>
        <taxon>Alcaligenaceae</taxon>
        <taxon>Achromobacter</taxon>
    </lineage>
</organism>
<dbReference type="PANTHER" id="PTHR43767">
    <property type="entry name" value="LONG-CHAIN-FATTY-ACID--COA LIGASE"/>
    <property type="match status" value="1"/>
</dbReference>
<dbReference type="InterPro" id="IPR050237">
    <property type="entry name" value="ATP-dep_AMP-bd_enzyme"/>
</dbReference>